<feature type="signal peptide" evidence="2">
    <location>
        <begin position="1"/>
        <end position="19"/>
    </location>
</feature>
<keyword evidence="2" id="KW-0732">Signal</keyword>
<organism evidence="4">
    <name type="scientific">Spongospora subterranea</name>
    <dbReference type="NCBI Taxonomy" id="70186"/>
    <lineage>
        <taxon>Eukaryota</taxon>
        <taxon>Sar</taxon>
        <taxon>Rhizaria</taxon>
        <taxon>Endomyxa</taxon>
        <taxon>Phytomyxea</taxon>
        <taxon>Plasmodiophorida</taxon>
        <taxon>Plasmodiophoridae</taxon>
        <taxon>Spongospora</taxon>
    </lineage>
</organism>
<feature type="non-terminal residue" evidence="4">
    <location>
        <position position="274"/>
    </location>
</feature>
<dbReference type="InterPro" id="IPR043159">
    <property type="entry name" value="Lectin_gal-bd_sf"/>
</dbReference>
<dbReference type="PANTHER" id="PTHR46780">
    <property type="entry name" value="PROTEIN EVA-1"/>
    <property type="match status" value="1"/>
</dbReference>
<feature type="chain" id="PRO_5005223954" description="SUEL-type lectin domain-containing protein" evidence="2">
    <location>
        <begin position="20"/>
        <end position="274"/>
    </location>
</feature>
<dbReference type="CDD" id="cd22842">
    <property type="entry name" value="Gal_Rha_Lectin_BGal"/>
    <property type="match status" value="2"/>
</dbReference>
<dbReference type="InterPro" id="IPR000922">
    <property type="entry name" value="Lectin_gal-bd_dom"/>
</dbReference>
<dbReference type="Gene3D" id="2.60.120.740">
    <property type="match status" value="2"/>
</dbReference>
<dbReference type="GO" id="GO:0030246">
    <property type="term" value="F:carbohydrate binding"/>
    <property type="evidence" value="ECO:0007669"/>
    <property type="project" value="InterPro"/>
</dbReference>
<feature type="region of interest" description="Disordered" evidence="1">
    <location>
        <begin position="128"/>
        <end position="154"/>
    </location>
</feature>
<name>A0A0H5R9B5_9EUKA</name>
<dbReference type="AlphaFoldDB" id="A0A0H5R9B5"/>
<feature type="domain" description="SUEL-type lectin" evidence="3">
    <location>
        <begin position="33"/>
        <end position="122"/>
    </location>
</feature>
<accession>A0A0H5R9B5</accession>
<dbReference type="EMBL" id="HACM01004562">
    <property type="protein sequence ID" value="CRZ05004.1"/>
    <property type="molecule type" value="Transcribed_RNA"/>
</dbReference>
<evidence type="ECO:0000259" key="3">
    <source>
        <dbReference type="PROSITE" id="PS50228"/>
    </source>
</evidence>
<sequence>MAILLAILLALSIPNLVSPYELDPAQHYHVSAARFGGTLEIDCDQTYFISEIVFASFGTPKKITEGVYEIGQCHAPDSVKIATQSCVGKKSCYLPADRTTFAIQDESCALQREKLVIVAHCSLNTTAPQNQNSSGNHINISSSPSTHSTKPKPATYKVGRDFSAMVSENQTAVLSCPGAIASIRFASYGTPVISANNSELSNGSCNAKTSKDVVERKCLGKSNCTVAASNSEFGDPCRWQRKFLAVIYVCNGQKAHTPVKPPAPAPAPVPSKNP</sequence>
<evidence type="ECO:0000256" key="2">
    <source>
        <dbReference type="SAM" id="SignalP"/>
    </source>
</evidence>
<protein>
    <recommendedName>
        <fullName evidence="3">SUEL-type lectin domain-containing protein</fullName>
    </recommendedName>
</protein>
<reference evidence="4" key="1">
    <citation type="submission" date="2015-04" db="EMBL/GenBank/DDBJ databases">
        <title>The genome sequence of the plant pathogenic Rhizarian Plasmodiophora brassicae reveals insights in its biotrophic life cycle and the origin of chitin synthesis.</title>
        <authorList>
            <person name="Schwelm A."/>
            <person name="Fogelqvist J."/>
            <person name="Knaust A."/>
            <person name="Julke S."/>
            <person name="Lilja T."/>
            <person name="Dhandapani V."/>
            <person name="Bonilla-Rosso G."/>
            <person name="Karlsson M."/>
            <person name="Shevchenko A."/>
            <person name="Choi S.R."/>
            <person name="Kim H.G."/>
            <person name="Park J.Y."/>
            <person name="Lim Y.P."/>
            <person name="Ludwig-Muller J."/>
            <person name="Dixelius C."/>
        </authorList>
    </citation>
    <scope>NUCLEOTIDE SEQUENCE</scope>
    <source>
        <tissue evidence="4">Potato root galls</tissue>
    </source>
</reference>
<dbReference type="PROSITE" id="PS50228">
    <property type="entry name" value="SUEL_LECTIN"/>
    <property type="match status" value="2"/>
</dbReference>
<dbReference type="Pfam" id="PF02140">
    <property type="entry name" value="SUEL_Lectin"/>
    <property type="match status" value="2"/>
</dbReference>
<feature type="domain" description="SUEL-type lectin" evidence="3">
    <location>
        <begin position="166"/>
        <end position="251"/>
    </location>
</feature>
<evidence type="ECO:0000313" key="4">
    <source>
        <dbReference type="EMBL" id="CRZ05004.1"/>
    </source>
</evidence>
<proteinExistence type="predicted"/>
<feature type="compositionally biased region" description="Low complexity" evidence="1">
    <location>
        <begin position="129"/>
        <end position="152"/>
    </location>
</feature>
<evidence type="ECO:0000256" key="1">
    <source>
        <dbReference type="SAM" id="MobiDB-lite"/>
    </source>
</evidence>